<reference evidence="2 3" key="1">
    <citation type="submission" date="2015-01" db="EMBL/GenBank/DDBJ databases">
        <authorList>
            <person name="Xiang T."/>
            <person name="Song Y."/>
            <person name="Huang L."/>
            <person name="Wang B."/>
            <person name="Wu P."/>
        </authorList>
    </citation>
    <scope>NUCLEOTIDE SEQUENCE [LARGE SCALE GENOMIC DNA]</scope>
    <source>
        <strain evidence="2 3">CcD93</strain>
    </source>
</reference>
<name>A0A0B7IEN0_9FLAO</name>
<protein>
    <recommendedName>
        <fullName evidence="1">YhcG N-terminal domain-containing protein</fullName>
    </recommendedName>
</protein>
<dbReference type="AlphaFoldDB" id="A0A0B7IEN0"/>
<dbReference type="STRING" id="1848903.CCAND38_450036"/>
<dbReference type="PANTHER" id="PTHR30547">
    <property type="entry name" value="UNCHARACTERIZED PROTEIN YHCG-RELATED"/>
    <property type="match status" value="1"/>
</dbReference>
<evidence type="ECO:0000313" key="3">
    <source>
        <dbReference type="Proteomes" id="UP000038200"/>
    </source>
</evidence>
<evidence type="ECO:0000259" key="1">
    <source>
        <dbReference type="Pfam" id="PF17761"/>
    </source>
</evidence>
<dbReference type="EMBL" id="CDOL01000016">
    <property type="protein sequence ID" value="CEN50376.1"/>
    <property type="molecule type" value="Genomic_DNA"/>
</dbReference>
<dbReference type="InterPro" id="IPR053148">
    <property type="entry name" value="PD-DEXK-like_domain"/>
</dbReference>
<organism evidence="2 3">
    <name type="scientific">Capnocytophaga canis</name>
    <dbReference type="NCBI Taxonomy" id="1848903"/>
    <lineage>
        <taxon>Bacteria</taxon>
        <taxon>Pseudomonadati</taxon>
        <taxon>Bacteroidota</taxon>
        <taxon>Flavobacteriia</taxon>
        <taxon>Flavobacteriales</taxon>
        <taxon>Flavobacteriaceae</taxon>
        <taxon>Capnocytophaga</taxon>
    </lineage>
</organism>
<dbReference type="Proteomes" id="UP000038200">
    <property type="component" value="Unassembled WGS sequence"/>
</dbReference>
<accession>A0A0B7IEN0</accession>
<dbReference type="PANTHER" id="PTHR30547:SF0">
    <property type="entry name" value="BLR8175 PROTEIN"/>
    <property type="match status" value="1"/>
</dbReference>
<proteinExistence type="predicted"/>
<feature type="domain" description="YhcG N-terminal" evidence="1">
    <location>
        <begin position="26"/>
        <end position="158"/>
    </location>
</feature>
<dbReference type="Pfam" id="PF17761">
    <property type="entry name" value="DUF1016_N"/>
    <property type="match status" value="1"/>
</dbReference>
<gene>
    <name evidence="2" type="ORF">CCAND93_1120003</name>
</gene>
<evidence type="ECO:0000313" key="2">
    <source>
        <dbReference type="EMBL" id="CEN50376.1"/>
    </source>
</evidence>
<dbReference type="InterPro" id="IPR041527">
    <property type="entry name" value="YhcG_N"/>
</dbReference>
<sequence length="170" mass="19618">MITTNVMSKELTNTTEYREILSQAISQIHITRTIIAQQVNSAANSVYWNLGKILSERQLAEGYGSAVVKQLSVDLKNEFPDMGFLPRNLWNMKRFYERYYQADEKLQRSIAVLPWRHNLLLLSKVESLEAVAFYANEVIAKGWSRDLLLNAIKMDTYTHTTKQLPTNNFA</sequence>